<gene>
    <name evidence="2" type="ORF">E5Q53_00670</name>
</gene>
<feature type="region of interest" description="Disordered" evidence="1">
    <location>
        <begin position="22"/>
        <end position="42"/>
    </location>
</feature>
<evidence type="ECO:0008006" key="4">
    <source>
        <dbReference type="Google" id="ProtNLM"/>
    </source>
</evidence>
<dbReference type="AlphaFoldDB" id="A0AAE6JPY4"/>
<name>A0AAE6JPY4_HAEPH</name>
<dbReference type="KEGG" id="hpaa:E5Q53_00670"/>
<organism evidence="2 3">
    <name type="scientific">Haemophilus parahaemolyticus</name>
    <dbReference type="NCBI Taxonomy" id="735"/>
    <lineage>
        <taxon>Bacteria</taxon>
        <taxon>Pseudomonadati</taxon>
        <taxon>Pseudomonadota</taxon>
        <taxon>Gammaproteobacteria</taxon>
        <taxon>Pasteurellales</taxon>
        <taxon>Pasteurellaceae</taxon>
        <taxon>Haemophilus</taxon>
    </lineage>
</organism>
<dbReference type="RefSeq" id="WP_039863189.1">
    <property type="nucleotide sequence ID" value="NZ_CP038817.1"/>
</dbReference>
<protein>
    <recommendedName>
        <fullName evidence="4">Phage virion morphogenesis protein</fullName>
    </recommendedName>
</protein>
<dbReference type="Proteomes" id="UP000323974">
    <property type="component" value="Chromosome"/>
</dbReference>
<dbReference type="GeneID" id="78223594"/>
<dbReference type="EMBL" id="CP038817">
    <property type="protein sequence ID" value="QEN10089.1"/>
    <property type="molecule type" value="Genomic_DNA"/>
</dbReference>
<accession>A0AAE6JPY4</accession>
<sequence length="129" mass="14738">MSEQYRGPATEEQAQILLQLGFNEPKRPISEHRGKKPMTRKDVMDKWAERIIRADRNHRKASSVAYITSHLTFGQAGALIGLLKKQLGIKGRKSSVMELPARPFLDESQEQVDRLFTHELDKAVTNKLK</sequence>
<evidence type="ECO:0000256" key="1">
    <source>
        <dbReference type="SAM" id="MobiDB-lite"/>
    </source>
</evidence>
<evidence type="ECO:0000313" key="3">
    <source>
        <dbReference type="Proteomes" id="UP000323974"/>
    </source>
</evidence>
<reference evidence="2 3" key="1">
    <citation type="submission" date="2019-04" db="EMBL/GenBank/DDBJ databases">
        <title>Complete Genome and Methylome Analysis of Haemophilus haemolyticus NEB129.</title>
        <authorList>
            <person name="Fomenkov A."/>
            <person name="Roberts R.J."/>
            <person name="Anton B.P."/>
            <person name="Vincze T."/>
        </authorList>
    </citation>
    <scope>NUCLEOTIDE SEQUENCE [LARGE SCALE GENOMIC DNA]</scope>
    <source>
        <strain evidence="2 3">NEB129</strain>
    </source>
</reference>
<evidence type="ECO:0000313" key="2">
    <source>
        <dbReference type="EMBL" id="QEN10089.1"/>
    </source>
</evidence>
<proteinExistence type="predicted"/>